<evidence type="ECO:0000313" key="1">
    <source>
        <dbReference type="EMBL" id="JAH85190.1"/>
    </source>
</evidence>
<reference evidence="1" key="2">
    <citation type="journal article" date="2015" name="Fish Shellfish Immunol.">
        <title>Early steps in the European eel (Anguilla anguilla)-Vibrio vulnificus interaction in the gills: Role of the RtxA13 toxin.</title>
        <authorList>
            <person name="Callol A."/>
            <person name="Pajuelo D."/>
            <person name="Ebbesson L."/>
            <person name="Teles M."/>
            <person name="MacKenzie S."/>
            <person name="Amaro C."/>
        </authorList>
    </citation>
    <scope>NUCLEOTIDE SEQUENCE</scope>
</reference>
<dbReference type="AlphaFoldDB" id="A0A0E9W6G6"/>
<name>A0A0E9W6G6_ANGAN</name>
<proteinExistence type="predicted"/>
<organism evidence="1">
    <name type="scientific">Anguilla anguilla</name>
    <name type="common">European freshwater eel</name>
    <name type="synonym">Muraena anguilla</name>
    <dbReference type="NCBI Taxonomy" id="7936"/>
    <lineage>
        <taxon>Eukaryota</taxon>
        <taxon>Metazoa</taxon>
        <taxon>Chordata</taxon>
        <taxon>Craniata</taxon>
        <taxon>Vertebrata</taxon>
        <taxon>Euteleostomi</taxon>
        <taxon>Actinopterygii</taxon>
        <taxon>Neopterygii</taxon>
        <taxon>Teleostei</taxon>
        <taxon>Anguilliformes</taxon>
        <taxon>Anguillidae</taxon>
        <taxon>Anguilla</taxon>
    </lineage>
</organism>
<protein>
    <submittedName>
        <fullName evidence="1">Uncharacterized protein</fullName>
    </submittedName>
</protein>
<reference evidence="1" key="1">
    <citation type="submission" date="2014-11" db="EMBL/GenBank/DDBJ databases">
        <authorList>
            <person name="Amaro Gonzalez C."/>
        </authorList>
    </citation>
    <scope>NUCLEOTIDE SEQUENCE</scope>
</reference>
<sequence length="33" mass="3839">MPLFNTVIYCNHSTVKALRNHMKDIAFLTSICR</sequence>
<dbReference type="EMBL" id="GBXM01023387">
    <property type="protein sequence ID" value="JAH85190.1"/>
    <property type="molecule type" value="Transcribed_RNA"/>
</dbReference>
<accession>A0A0E9W6G6</accession>